<dbReference type="InterPro" id="IPR024607">
    <property type="entry name" value="Sulfatase_CS"/>
</dbReference>
<keyword evidence="3" id="KW-0378">Hydrolase</keyword>
<evidence type="ECO:0000256" key="2">
    <source>
        <dbReference type="ARBA" id="ARBA00022723"/>
    </source>
</evidence>
<dbReference type="Proteomes" id="UP000647339">
    <property type="component" value="Unassembled WGS sequence"/>
</dbReference>
<dbReference type="InterPro" id="IPR017850">
    <property type="entry name" value="Alkaline_phosphatase_core_sf"/>
</dbReference>
<protein>
    <submittedName>
        <fullName evidence="6">Arylsulfatase</fullName>
    </submittedName>
</protein>
<comment type="caution">
    <text evidence="6">The sequence shown here is derived from an EMBL/GenBank/DDBJ whole genome shotgun (WGS) entry which is preliminary data.</text>
</comment>
<dbReference type="RefSeq" id="WP_137402515.1">
    <property type="nucleotide sequence ID" value="NZ_BMIU01000001.1"/>
</dbReference>
<gene>
    <name evidence="6" type="ORF">GCM10011339_02460</name>
</gene>
<dbReference type="InterPro" id="IPR000917">
    <property type="entry name" value="Sulfatase_N"/>
</dbReference>
<evidence type="ECO:0000313" key="6">
    <source>
        <dbReference type="EMBL" id="GGF18055.1"/>
    </source>
</evidence>
<dbReference type="EMBL" id="BMIU01000001">
    <property type="protein sequence ID" value="GGF18055.1"/>
    <property type="molecule type" value="Genomic_DNA"/>
</dbReference>
<evidence type="ECO:0000313" key="7">
    <source>
        <dbReference type="Proteomes" id="UP000647339"/>
    </source>
</evidence>
<dbReference type="PROSITE" id="PS00523">
    <property type="entry name" value="SULFATASE_1"/>
    <property type="match status" value="1"/>
</dbReference>
<dbReference type="Gene3D" id="3.30.1120.10">
    <property type="match status" value="1"/>
</dbReference>
<organism evidence="6 7">
    <name type="scientific">Echinicola rosea</name>
    <dbReference type="NCBI Taxonomy" id="1807691"/>
    <lineage>
        <taxon>Bacteria</taxon>
        <taxon>Pseudomonadati</taxon>
        <taxon>Bacteroidota</taxon>
        <taxon>Cytophagia</taxon>
        <taxon>Cytophagales</taxon>
        <taxon>Cyclobacteriaceae</taxon>
        <taxon>Echinicola</taxon>
    </lineage>
</organism>
<sequence length="510" mass="56611">MEKHIKGLTFVLVTLALYSCSNGGKKENAPTPPNIIYILADDMGVGDIQAFNPDGKIKTPHLDQLAADGMRFTDAHTSSSVCTPTRYGIMTGRYNWRSTLKSGVLWGDAEGLIDTARATVPSILHNQGYHTAYVGKWHLGWNWAHDEDGNIDFTKPITHNPNDNGFDYAYGHVASLDIPPYVYVENGKVTALPVDSTESTDKYGWWRKGATGADFDHEDVTPNFFRRSIKYVQDRAASDKPFFLYLPLPSPHSPILPTAEWQGKSGLNPYGDFVMMVDDYVGQLVASVKEAGIEENTLFIFVTDNGCSPASKPDELIAKGHHPSGPYRGFKADIYEGGHRVPFIAKWPRIIKAGTVNTQTICTTDLMATCAEIVGYQLKDDEGEDSYSLLPLFEGQDLSQPFREATVHHSINGSFAIRKGDWKLAMCPGSGGWSFPTPKEVKEMDSLPPVQLYNLKEDPAETNNLQSTYPAKVEELKQLLTQYITEGRSTSGKPQTNDGNGVWDQLWWMK</sequence>
<comment type="similarity">
    <text evidence="1">Belongs to the sulfatase family.</text>
</comment>
<dbReference type="SUPFAM" id="SSF53649">
    <property type="entry name" value="Alkaline phosphatase-like"/>
    <property type="match status" value="1"/>
</dbReference>
<evidence type="ECO:0000256" key="4">
    <source>
        <dbReference type="ARBA" id="ARBA00022837"/>
    </source>
</evidence>
<evidence type="ECO:0000259" key="5">
    <source>
        <dbReference type="Pfam" id="PF00884"/>
    </source>
</evidence>
<dbReference type="InterPro" id="IPR050738">
    <property type="entry name" value="Sulfatase"/>
</dbReference>
<evidence type="ECO:0000256" key="3">
    <source>
        <dbReference type="ARBA" id="ARBA00022801"/>
    </source>
</evidence>
<dbReference type="PANTHER" id="PTHR42693">
    <property type="entry name" value="ARYLSULFATASE FAMILY MEMBER"/>
    <property type="match status" value="1"/>
</dbReference>
<keyword evidence="2" id="KW-0479">Metal-binding</keyword>
<dbReference type="PROSITE" id="PS51257">
    <property type="entry name" value="PROKAR_LIPOPROTEIN"/>
    <property type="match status" value="1"/>
</dbReference>
<dbReference type="Gene3D" id="3.40.720.10">
    <property type="entry name" value="Alkaline Phosphatase, subunit A"/>
    <property type="match status" value="1"/>
</dbReference>
<feature type="domain" description="Sulfatase N-terminal" evidence="5">
    <location>
        <begin position="33"/>
        <end position="376"/>
    </location>
</feature>
<proteinExistence type="inferred from homology"/>
<evidence type="ECO:0000256" key="1">
    <source>
        <dbReference type="ARBA" id="ARBA00008779"/>
    </source>
</evidence>
<accession>A0ABQ1UH78</accession>
<name>A0ABQ1UH78_9BACT</name>
<keyword evidence="7" id="KW-1185">Reference proteome</keyword>
<dbReference type="PANTHER" id="PTHR42693:SF53">
    <property type="entry name" value="ENDO-4-O-SULFATASE"/>
    <property type="match status" value="1"/>
</dbReference>
<dbReference type="Pfam" id="PF00884">
    <property type="entry name" value="Sulfatase"/>
    <property type="match status" value="1"/>
</dbReference>
<reference evidence="7" key="1">
    <citation type="journal article" date="2019" name="Int. J. Syst. Evol. Microbiol.">
        <title>The Global Catalogue of Microorganisms (GCM) 10K type strain sequencing project: providing services to taxonomists for standard genome sequencing and annotation.</title>
        <authorList>
            <consortium name="The Broad Institute Genomics Platform"/>
            <consortium name="The Broad Institute Genome Sequencing Center for Infectious Disease"/>
            <person name="Wu L."/>
            <person name="Ma J."/>
        </authorList>
    </citation>
    <scope>NUCLEOTIDE SEQUENCE [LARGE SCALE GENOMIC DNA]</scope>
    <source>
        <strain evidence="7">CGMCC 1.15407</strain>
    </source>
</reference>
<dbReference type="CDD" id="cd16143">
    <property type="entry name" value="ARS_like"/>
    <property type="match status" value="1"/>
</dbReference>
<keyword evidence="4" id="KW-0106">Calcium</keyword>
<dbReference type="PROSITE" id="PS00149">
    <property type="entry name" value="SULFATASE_2"/>
    <property type="match status" value="1"/>
</dbReference>